<dbReference type="AlphaFoldDB" id="A0A914PEA4"/>
<keyword evidence="2" id="KW-1185">Reference proteome</keyword>
<protein>
    <submittedName>
        <fullName evidence="3">Uncharacterized protein</fullName>
    </submittedName>
</protein>
<organism evidence="2 3">
    <name type="scientific">Panagrolaimus davidi</name>
    <dbReference type="NCBI Taxonomy" id="227884"/>
    <lineage>
        <taxon>Eukaryota</taxon>
        <taxon>Metazoa</taxon>
        <taxon>Ecdysozoa</taxon>
        <taxon>Nematoda</taxon>
        <taxon>Chromadorea</taxon>
        <taxon>Rhabditida</taxon>
        <taxon>Tylenchina</taxon>
        <taxon>Panagrolaimomorpha</taxon>
        <taxon>Panagrolaimoidea</taxon>
        <taxon>Panagrolaimidae</taxon>
        <taxon>Panagrolaimus</taxon>
    </lineage>
</organism>
<dbReference type="WBParaSite" id="PDA_v2.g16515.t1">
    <property type="protein sequence ID" value="PDA_v2.g16515.t1"/>
    <property type="gene ID" value="PDA_v2.g16515"/>
</dbReference>
<feature type="chain" id="PRO_5037241467" evidence="1">
    <location>
        <begin position="23"/>
        <end position="172"/>
    </location>
</feature>
<evidence type="ECO:0000313" key="2">
    <source>
        <dbReference type="Proteomes" id="UP000887578"/>
    </source>
</evidence>
<proteinExistence type="predicted"/>
<evidence type="ECO:0000256" key="1">
    <source>
        <dbReference type="SAM" id="SignalP"/>
    </source>
</evidence>
<dbReference type="Proteomes" id="UP000887578">
    <property type="component" value="Unplaced"/>
</dbReference>
<sequence length="172" mass="19371">MGALNIFSLVLLAAAFIAQNNGAINRFIPMWCVDLHATPVGSTYDSTKDVMQACVEAPACIGFKKISESEYLRLYLLTGYTFNETSRDYYLWDKTAGKTFQNQPNELDALILFAIYINGECPAPFFVDGSLCRGRSDISREFCYSYPTYMAPQHDGTYCFVLQKQTVINSWA</sequence>
<reference evidence="3" key="1">
    <citation type="submission" date="2022-11" db="UniProtKB">
        <authorList>
            <consortium name="WormBaseParasite"/>
        </authorList>
    </citation>
    <scope>IDENTIFICATION</scope>
</reference>
<keyword evidence="1" id="KW-0732">Signal</keyword>
<feature type="signal peptide" evidence="1">
    <location>
        <begin position="1"/>
        <end position="22"/>
    </location>
</feature>
<evidence type="ECO:0000313" key="3">
    <source>
        <dbReference type="WBParaSite" id="PDA_v2.g16515.t1"/>
    </source>
</evidence>
<name>A0A914PEA4_9BILA</name>
<accession>A0A914PEA4</accession>